<feature type="region of interest" description="Disordered" evidence="2">
    <location>
        <begin position="80"/>
        <end position="127"/>
    </location>
</feature>
<proteinExistence type="predicted"/>
<dbReference type="AlphaFoldDB" id="A0A6A6ZTF0"/>
<name>A0A6A6ZTF0_9PLEO</name>
<evidence type="ECO:0000313" key="3">
    <source>
        <dbReference type="EMBL" id="KAF2823595.1"/>
    </source>
</evidence>
<evidence type="ECO:0000256" key="2">
    <source>
        <dbReference type="SAM" id="MobiDB-lite"/>
    </source>
</evidence>
<feature type="coiled-coil region" evidence="1">
    <location>
        <begin position="363"/>
        <end position="400"/>
    </location>
</feature>
<protein>
    <submittedName>
        <fullName evidence="3">Uncharacterized protein</fullName>
    </submittedName>
</protein>
<evidence type="ECO:0000313" key="4">
    <source>
        <dbReference type="Proteomes" id="UP000799424"/>
    </source>
</evidence>
<reference evidence="3" key="1">
    <citation type="journal article" date="2020" name="Stud. Mycol.">
        <title>101 Dothideomycetes genomes: a test case for predicting lifestyles and emergence of pathogens.</title>
        <authorList>
            <person name="Haridas S."/>
            <person name="Albert R."/>
            <person name="Binder M."/>
            <person name="Bloem J."/>
            <person name="Labutti K."/>
            <person name="Salamov A."/>
            <person name="Andreopoulos B."/>
            <person name="Baker S."/>
            <person name="Barry K."/>
            <person name="Bills G."/>
            <person name="Bluhm B."/>
            <person name="Cannon C."/>
            <person name="Castanera R."/>
            <person name="Culley D."/>
            <person name="Daum C."/>
            <person name="Ezra D."/>
            <person name="Gonzalez J."/>
            <person name="Henrissat B."/>
            <person name="Kuo A."/>
            <person name="Liang C."/>
            <person name="Lipzen A."/>
            <person name="Lutzoni F."/>
            <person name="Magnuson J."/>
            <person name="Mondo S."/>
            <person name="Nolan M."/>
            <person name="Ohm R."/>
            <person name="Pangilinan J."/>
            <person name="Park H.-J."/>
            <person name="Ramirez L."/>
            <person name="Alfaro M."/>
            <person name="Sun H."/>
            <person name="Tritt A."/>
            <person name="Yoshinaga Y."/>
            <person name="Zwiers L.-H."/>
            <person name="Turgeon B."/>
            <person name="Goodwin S."/>
            <person name="Spatafora J."/>
            <person name="Crous P."/>
            <person name="Grigoriev I."/>
        </authorList>
    </citation>
    <scope>NUCLEOTIDE SEQUENCE</scope>
    <source>
        <strain evidence="3">CBS 113818</strain>
    </source>
</reference>
<accession>A0A6A6ZTF0</accession>
<dbReference type="EMBL" id="MU006232">
    <property type="protein sequence ID" value="KAF2823595.1"/>
    <property type="molecule type" value="Genomic_DNA"/>
</dbReference>
<feature type="compositionally biased region" description="Basic and acidic residues" evidence="2">
    <location>
        <begin position="479"/>
        <end position="495"/>
    </location>
</feature>
<keyword evidence="1" id="KW-0175">Coiled coil</keyword>
<dbReference type="Proteomes" id="UP000799424">
    <property type="component" value="Unassembled WGS sequence"/>
</dbReference>
<sequence>MREPGGDDHVALSTATIFEDAVYLSEALSLPVDQTEDDIDAELVLLAQESGIQDPDQFLYPPLDISRALSTVTLDSDHRSSISVHSQETQSTSVTSAPSRTSRDQIYRSERSPPQRMPPRPARASLTIEHPTLAINALASDAKETPSRSTSSVSGPILSSSSSSTGPAPRRKRGSGLFNMFRKDSSSCMSQSHHGYSKGRRLKLECGHSLSSSAIRVHIEEARQRCGQSAPSCCGIALPKEALETVMAKEEAELVINQRVPSPDTESARDSGYCEKGVSSVDLPSLPVLPLQPATSASLPLIPRRRRHEAISIDAALATESFKIFRVQEKEQFEQVAAFECNQRKALSAYHTFSLKQLAAQHKTRKDEKMEQHTQDLEHLEELQIMAEHDLRKAQEVETQNVATALKHMEKYCLGSGQSHPDHPHIVTQEDFKKLDRQRMLQQSLPRRQENAINVLRARQERETKNRVRKQGAELDSMDATHERERAAEESEHAKEAEKLETVIETRRRRLLQRWDLKFEMWRRAWEEQHGTTVTVPLEHETWPLQATTTMTPIPESSSLSHYVQAVA</sequence>
<feature type="compositionally biased region" description="Basic and acidic residues" evidence="2">
    <location>
        <begin position="101"/>
        <end position="113"/>
    </location>
</feature>
<dbReference type="OrthoDB" id="9977870at2759"/>
<gene>
    <name evidence="3" type="ORF">CC86DRAFT_299039</name>
</gene>
<organism evidence="3 4">
    <name type="scientific">Ophiobolus disseminans</name>
    <dbReference type="NCBI Taxonomy" id="1469910"/>
    <lineage>
        <taxon>Eukaryota</taxon>
        <taxon>Fungi</taxon>
        <taxon>Dikarya</taxon>
        <taxon>Ascomycota</taxon>
        <taxon>Pezizomycotina</taxon>
        <taxon>Dothideomycetes</taxon>
        <taxon>Pleosporomycetidae</taxon>
        <taxon>Pleosporales</taxon>
        <taxon>Pleosporineae</taxon>
        <taxon>Phaeosphaeriaceae</taxon>
        <taxon>Ophiobolus</taxon>
    </lineage>
</organism>
<keyword evidence="4" id="KW-1185">Reference proteome</keyword>
<feature type="compositionally biased region" description="Low complexity" evidence="2">
    <location>
        <begin position="149"/>
        <end position="164"/>
    </location>
</feature>
<feature type="region of interest" description="Disordered" evidence="2">
    <location>
        <begin position="459"/>
        <end position="495"/>
    </location>
</feature>
<feature type="region of interest" description="Disordered" evidence="2">
    <location>
        <begin position="139"/>
        <end position="180"/>
    </location>
</feature>
<feature type="compositionally biased region" description="Polar residues" evidence="2">
    <location>
        <begin position="81"/>
        <end position="100"/>
    </location>
</feature>
<evidence type="ECO:0000256" key="1">
    <source>
        <dbReference type="SAM" id="Coils"/>
    </source>
</evidence>